<keyword evidence="3 6" id="KW-1133">Transmembrane helix</keyword>
<comment type="subcellular location">
    <subcellularLocation>
        <location evidence="1">Membrane</location>
        <topology evidence="1">Single-pass membrane protein</topology>
    </subcellularLocation>
</comment>
<feature type="region of interest" description="Disordered" evidence="5">
    <location>
        <begin position="1"/>
        <end position="41"/>
    </location>
</feature>
<evidence type="ECO:0000259" key="7">
    <source>
        <dbReference type="Pfam" id="PF03168"/>
    </source>
</evidence>
<evidence type="ECO:0000256" key="5">
    <source>
        <dbReference type="SAM" id="MobiDB-lite"/>
    </source>
</evidence>
<dbReference type="OMA" id="CRCCICS"/>
<evidence type="ECO:0000256" key="3">
    <source>
        <dbReference type="ARBA" id="ARBA00022989"/>
    </source>
</evidence>
<accession>A0A7N0VKZ6</accession>
<evidence type="ECO:0000256" key="1">
    <source>
        <dbReference type="ARBA" id="ARBA00004167"/>
    </source>
</evidence>
<evidence type="ECO:0000256" key="2">
    <source>
        <dbReference type="ARBA" id="ARBA00022692"/>
    </source>
</evidence>
<proteinExistence type="predicted"/>
<keyword evidence="2 6" id="KW-0812">Transmembrane</keyword>
<dbReference type="InterPro" id="IPR004864">
    <property type="entry name" value="LEA_2"/>
</dbReference>
<dbReference type="AlphaFoldDB" id="A0A7N0VKZ6"/>
<dbReference type="PANTHER" id="PTHR31234">
    <property type="entry name" value="LATE EMBRYOGENESIS ABUNDANT (LEA) HYDROXYPROLINE-RICH GLYCOPROTEIN FAMILY"/>
    <property type="match status" value="1"/>
</dbReference>
<reference evidence="8" key="1">
    <citation type="submission" date="2021-01" db="UniProtKB">
        <authorList>
            <consortium name="EnsemblPlants"/>
        </authorList>
    </citation>
    <scope>IDENTIFICATION</scope>
</reference>
<dbReference type="GO" id="GO:0098542">
    <property type="term" value="P:defense response to other organism"/>
    <property type="evidence" value="ECO:0007669"/>
    <property type="project" value="InterPro"/>
</dbReference>
<feature type="compositionally biased region" description="Basic and acidic residues" evidence="5">
    <location>
        <begin position="1"/>
        <end position="14"/>
    </location>
</feature>
<dbReference type="Gramene" id="Kaladp0964s0022.1.v1.1">
    <property type="protein sequence ID" value="Kaladp0964s0022.1.v1.1.CDS.1"/>
    <property type="gene ID" value="Kaladp0964s0022.v1.1"/>
</dbReference>
<evidence type="ECO:0000256" key="6">
    <source>
        <dbReference type="SAM" id="Phobius"/>
    </source>
</evidence>
<feature type="transmembrane region" description="Helical" evidence="6">
    <location>
        <begin position="82"/>
        <end position="108"/>
    </location>
</feature>
<dbReference type="GO" id="GO:0005886">
    <property type="term" value="C:plasma membrane"/>
    <property type="evidence" value="ECO:0007669"/>
    <property type="project" value="TreeGrafter"/>
</dbReference>
<dbReference type="PANTHER" id="PTHR31234:SF2">
    <property type="entry name" value="OS05G0199100 PROTEIN"/>
    <property type="match status" value="1"/>
</dbReference>
<evidence type="ECO:0000313" key="8">
    <source>
        <dbReference type="EnsemblPlants" id="Kaladp0964s0022.1.v1.1.CDS.1"/>
    </source>
</evidence>
<protein>
    <recommendedName>
        <fullName evidence="7">Late embryogenesis abundant protein LEA-2 subgroup domain-containing protein</fullName>
    </recommendedName>
</protein>
<keyword evidence="9" id="KW-1185">Reference proteome</keyword>
<keyword evidence="4 6" id="KW-0472">Membrane</keyword>
<dbReference type="InterPro" id="IPR044839">
    <property type="entry name" value="NDR1-like"/>
</dbReference>
<organism evidence="8 9">
    <name type="scientific">Kalanchoe fedtschenkoi</name>
    <name type="common">Lavender scallops</name>
    <name type="synonym">South American air plant</name>
    <dbReference type="NCBI Taxonomy" id="63787"/>
    <lineage>
        <taxon>Eukaryota</taxon>
        <taxon>Viridiplantae</taxon>
        <taxon>Streptophyta</taxon>
        <taxon>Embryophyta</taxon>
        <taxon>Tracheophyta</taxon>
        <taxon>Spermatophyta</taxon>
        <taxon>Magnoliopsida</taxon>
        <taxon>eudicotyledons</taxon>
        <taxon>Gunneridae</taxon>
        <taxon>Pentapetalae</taxon>
        <taxon>Saxifragales</taxon>
        <taxon>Crassulaceae</taxon>
        <taxon>Kalanchoe</taxon>
    </lineage>
</organism>
<dbReference type="Proteomes" id="UP000594263">
    <property type="component" value="Unplaced"/>
</dbReference>
<name>A0A7N0VKZ6_KALFE</name>
<feature type="domain" description="Late embryogenesis abundant protein LEA-2 subgroup" evidence="7">
    <location>
        <begin position="141"/>
        <end position="243"/>
    </location>
</feature>
<dbReference type="Pfam" id="PF03168">
    <property type="entry name" value="LEA_2"/>
    <property type="match status" value="1"/>
</dbReference>
<dbReference type="EnsemblPlants" id="Kaladp0964s0022.1.v1.1">
    <property type="protein sequence ID" value="Kaladp0964s0022.1.v1.1.CDS.1"/>
    <property type="gene ID" value="Kaladp0964s0022.v1.1"/>
</dbReference>
<evidence type="ECO:0000256" key="4">
    <source>
        <dbReference type="ARBA" id="ARBA00023136"/>
    </source>
</evidence>
<evidence type="ECO:0000313" key="9">
    <source>
        <dbReference type="Proteomes" id="UP000594263"/>
    </source>
</evidence>
<sequence>MADQRVHPRADSPPRDSVSSSGTDFAMKLYQPSSDHPVQPPPGTCVIQIPRDQIYRVPPPENEYKFRNYTRQSKRRSRRCRCCFWMLALIAVVAVLAGVAVGVFYLVIRPQTPRYSIDALTFSGFNLTSSTIASPGIDVAVRADNPNKRIAIDYRAGGYAVVYHGGLKLCDGELPALLQPRRNVTVIEAALRGPGLVLGTEARDAIVREQRAGSVPLRLNLRSPVRLGVGDVMTWTITVKVRCDVTVDRLAAGAKIVSKSCDFGVKLW</sequence>